<dbReference type="NCBIfam" id="TIGR02532">
    <property type="entry name" value="IV_pilin_GFxxxE"/>
    <property type="match status" value="1"/>
</dbReference>
<dbReference type="Pfam" id="PF07963">
    <property type="entry name" value="N_methyl"/>
    <property type="match status" value="1"/>
</dbReference>
<comment type="similarity">
    <text evidence="9 10">Belongs to the ComGC family.</text>
</comment>
<comment type="caution">
    <text evidence="11">The sequence shown here is derived from an EMBL/GenBank/DDBJ whole genome shotgun (WGS) entry which is preliminary data.</text>
</comment>
<protein>
    <recommendedName>
        <fullName evidence="10">ComG operon protein 3</fullName>
    </recommendedName>
</protein>
<dbReference type="InterPro" id="IPR045584">
    <property type="entry name" value="Pilin-like"/>
</dbReference>
<keyword evidence="10" id="KW-0813">Transport</keyword>
<evidence type="ECO:0000256" key="2">
    <source>
        <dbReference type="ARBA" id="ARBA00004241"/>
    </source>
</evidence>
<keyword evidence="6 10" id="KW-1133">Transmembrane helix</keyword>
<dbReference type="InterPro" id="IPR000983">
    <property type="entry name" value="Bac_GSPG_pilin"/>
</dbReference>
<dbReference type="InterPro" id="IPR016940">
    <property type="entry name" value="ComGC"/>
</dbReference>
<name>A0ABW2UXU5_9BACI</name>
<keyword evidence="3 10" id="KW-1003">Cell membrane</keyword>
<dbReference type="InterPro" id="IPR012902">
    <property type="entry name" value="N_methyl_site"/>
</dbReference>
<keyword evidence="7 10" id="KW-0472">Membrane</keyword>
<comment type="subunit">
    <text evidence="10">Homodimer.</text>
</comment>
<evidence type="ECO:0000256" key="7">
    <source>
        <dbReference type="ARBA" id="ARBA00023136"/>
    </source>
</evidence>
<keyword evidence="8 10" id="KW-0178">Competence</keyword>
<reference evidence="12" key="1">
    <citation type="journal article" date="2019" name="Int. J. Syst. Evol. Microbiol.">
        <title>The Global Catalogue of Microorganisms (GCM) 10K type strain sequencing project: providing services to taxonomists for standard genome sequencing and annotation.</title>
        <authorList>
            <consortium name="The Broad Institute Genomics Platform"/>
            <consortium name="The Broad Institute Genome Sequencing Center for Infectious Disease"/>
            <person name="Wu L."/>
            <person name="Ma J."/>
        </authorList>
    </citation>
    <scope>NUCLEOTIDE SEQUENCE [LARGE SCALE GENOMIC DNA]</scope>
    <source>
        <strain evidence="12">JCM 30234</strain>
    </source>
</reference>
<comment type="subcellular location">
    <subcellularLocation>
        <location evidence="1">Cell membrane</location>
        <topology evidence="1">Single-pass membrane protein</topology>
    </subcellularLocation>
    <subcellularLocation>
        <location evidence="2">Cell surface</location>
    </subcellularLocation>
</comment>
<dbReference type="Gene3D" id="3.30.700.10">
    <property type="entry name" value="Glycoprotein, Type 4 Pilin"/>
    <property type="match status" value="1"/>
</dbReference>
<keyword evidence="5 10" id="KW-0812">Transmembrane</keyword>
<evidence type="ECO:0000256" key="5">
    <source>
        <dbReference type="ARBA" id="ARBA00022692"/>
    </source>
</evidence>
<dbReference type="EMBL" id="JBHTGR010000057">
    <property type="protein sequence ID" value="MFC7748103.1"/>
    <property type="molecule type" value="Genomic_DNA"/>
</dbReference>
<dbReference type="PIRSF" id="PIRSF029928">
    <property type="entry name" value="Late_competence_ComGC"/>
    <property type="match status" value="1"/>
</dbReference>
<evidence type="ECO:0000256" key="8">
    <source>
        <dbReference type="ARBA" id="ARBA00023287"/>
    </source>
</evidence>
<evidence type="ECO:0000313" key="12">
    <source>
        <dbReference type="Proteomes" id="UP001596620"/>
    </source>
</evidence>
<comment type="function">
    <text evidence="10">Required for transformation and DNA binding.</text>
</comment>
<evidence type="ECO:0000256" key="10">
    <source>
        <dbReference type="PIRNR" id="PIRNR029928"/>
    </source>
</evidence>
<evidence type="ECO:0000256" key="3">
    <source>
        <dbReference type="ARBA" id="ARBA00022475"/>
    </source>
</evidence>
<keyword evidence="4" id="KW-0488">Methylation</keyword>
<evidence type="ECO:0000256" key="9">
    <source>
        <dbReference type="ARBA" id="ARBA00043982"/>
    </source>
</evidence>
<evidence type="ECO:0000313" key="11">
    <source>
        <dbReference type="EMBL" id="MFC7748103.1"/>
    </source>
</evidence>
<evidence type="ECO:0000256" key="1">
    <source>
        <dbReference type="ARBA" id="ARBA00004162"/>
    </source>
</evidence>
<feature type="transmembrane region" description="Helical" evidence="10">
    <location>
        <begin position="7"/>
        <end position="28"/>
    </location>
</feature>
<organism evidence="11 12">
    <name type="scientific">Lentibacillus kimchii</name>
    <dbReference type="NCBI Taxonomy" id="1542911"/>
    <lineage>
        <taxon>Bacteria</taxon>
        <taxon>Bacillati</taxon>
        <taxon>Bacillota</taxon>
        <taxon>Bacilli</taxon>
        <taxon>Bacillales</taxon>
        <taxon>Bacillaceae</taxon>
        <taxon>Lentibacillus</taxon>
    </lineage>
</organism>
<proteinExistence type="inferred from homology"/>
<dbReference type="PRINTS" id="PR00813">
    <property type="entry name" value="BCTERIALGSPG"/>
</dbReference>
<keyword evidence="12" id="KW-1185">Reference proteome</keyword>
<dbReference type="SUPFAM" id="SSF54523">
    <property type="entry name" value="Pili subunits"/>
    <property type="match status" value="1"/>
</dbReference>
<dbReference type="PROSITE" id="PS00409">
    <property type="entry name" value="PROKAR_NTER_METHYL"/>
    <property type="match status" value="1"/>
</dbReference>
<evidence type="ECO:0000256" key="6">
    <source>
        <dbReference type="ARBA" id="ARBA00022989"/>
    </source>
</evidence>
<sequence>MFKNQRGFTLIEMLVVLMIISVLIILIIPNLGEKSDDVHDKGCEALVSLVQAQADAFHIDENRDPSMQDLLDGNYITKDQKTCSNGANLAIENGTVSSNGTQ</sequence>
<evidence type="ECO:0000256" key="4">
    <source>
        <dbReference type="ARBA" id="ARBA00022481"/>
    </source>
</evidence>
<accession>A0ABW2UXU5</accession>
<dbReference type="NCBIfam" id="NF040999">
    <property type="entry name" value="pilin_ComGC"/>
    <property type="match status" value="1"/>
</dbReference>
<dbReference type="Proteomes" id="UP001596620">
    <property type="component" value="Unassembled WGS sequence"/>
</dbReference>
<dbReference type="RefSeq" id="WP_382361049.1">
    <property type="nucleotide sequence ID" value="NZ_JBHTGR010000057.1"/>
</dbReference>
<gene>
    <name evidence="11" type="primary">comGC</name>
    <name evidence="11" type="ORF">ACFQU8_13005</name>
</gene>